<protein>
    <submittedName>
        <fullName evidence="1">Uncharacterized protein</fullName>
    </submittedName>
</protein>
<gene>
    <name evidence="1" type="ORF">BJ138DRAFT_1178988</name>
</gene>
<accession>A0ACB8AG72</accession>
<reference evidence="1" key="1">
    <citation type="journal article" date="2021" name="New Phytol.">
        <title>Evolutionary innovations through gain and loss of genes in the ectomycorrhizal Boletales.</title>
        <authorList>
            <person name="Wu G."/>
            <person name="Miyauchi S."/>
            <person name="Morin E."/>
            <person name="Kuo A."/>
            <person name="Drula E."/>
            <person name="Varga T."/>
            <person name="Kohler A."/>
            <person name="Feng B."/>
            <person name="Cao Y."/>
            <person name="Lipzen A."/>
            <person name="Daum C."/>
            <person name="Hundley H."/>
            <person name="Pangilinan J."/>
            <person name="Johnson J."/>
            <person name="Barry K."/>
            <person name="LaButti K."/>
            <person name="Ng V."/>
            <person name="Ahrendt S."/>
            <person name="Min B."/>
            <person name="Choi I.G."/>
            <person name="Park H."/>
            <person name="Plett J.M."/>
            <person name="Magnuson J."/>
            <person name="Spatafora J.W."/>
            <person name="Nagy L.G."/>
            <person name="Henrissat B."/>
            <person name="Grigoriev I.V."/>
            <person name="Yang Z.L."/>
            <person name="Xu J."/>
            <person name="Martin F.M."/>
        </authorList>
    </citation>
    <scope>NUCLEOTIDE SEQUENCE</scope>
    <source>
        <strain evidence="1">ATCC 28755</strain>
    </source>
</reference>
<name>A0ACB8AG72_9AGAM</name>
<keyword evidence="2" id="KW-1185">Reference proteome</keyword>
<evidence type="ECO:0000313" key="1">
    <source>
        <dbReference type="EMBL" id="KAH7912247.1"/>
    </source>
</evidence>
<evidence type="ECO:0000313" key="2">
    <source>
        <dbReference type="Proteomes" id="UP000790377"/>
    </source>
</evidence>
<organism evidence="1 2">
    <name type="scientific">Hygrophoropsis aurantiaca</name>
    <dbReference type="NCBI Taxonomy" id="72124"/>
    <lineage>
        <taxon>Eukaryota</taxon>
        <taxon>Fungi</taxon>
        <taxon>Dikarya</taxon>
        <taxon>Basidiomycota</taxon>
        <taxon>Agaricomycotina</taxon>
        <taxon>Agaricomycetes</taxon>
        <taxon>Agaricomycetidae</taxon>
        <taxon>Boletales</taxon>
        <taxon>Coniophorineae</taxon>
        <taxon>Hygrophoropsidaceae</taxon>
        <taxon>Hygrophoropsis</taxon>
    </lineage>
</organism>
<proteinExistence type="predicted"/>
<dbReference type="Proteomes" id="UP000790377">
    <property type="component" value="Unassembled WGS sequence"/>
</dbReference>
<comment type="caution">
    <text evidence="1">The sequence shown here is derived from an EMBL/GenBank/DDBJ whole genome shotgun (WGS) entry which is preliminary data.</text>
</comment>
<dbReference type="EMBL" id="MU267656">
    <property type="protein sequence ID" value="KAH7912247.1"/>
    <property type="molecule type" value="Genomic_DNA"/>
</dbReference>
<sequence>MFGFRPANTSSPAKSIHSTRTPLTRTTTTSDVSRTSGTSTKTELQNLSPNEVAFLDAVVARIPLSATSFLSGLKAYNDELHERGLDSQTETVHYGRLLELCKVRGPSWNHKWQSVKLQHGYTDKISPANPPLKPPVSQAVVPAPARKLARQLTPVRDDDVFTLHSHQEETPTEAETNSDTDGSVRHILPASGLPTSASHVNPHSALRILALDNMPPVNYPRLSSLRPPIQLTHAPQTAPAWDDTSDTTEGPIPSPSTTPPSYRAAMRDSGRPRPIPFSARTQMTTPLPPIKSEIIAVPPPERKGSIINEDDAWKKIRMLRDEEDADKFRNDKLLERCWEVWLLGYQWLITTSEQVAEARDNVIIGSTLRRWRNATASILEHREQIAKLADQRCLRSAMTAWKARLKEKRQIAWRNDMRAKMKITREKREAKLRKDAWAKWRQSYRSHLSEQQYNERLVMRFFRRWNAQVAKTDRMEATADEFYGAHEGRVMANCWKRWHRVLVVRDAEKMVARKVGMRVMGEVMDVWKKHLRSHQRADAFYDVVVLKGAIRSWKAARDRIRTMERRAIKHQARQDDVLVRAVTRVWKARERGKLLERVKSIRLVKDAWATWKQKKMHLKQQEDFAIAFSLRSNSYTVSSALQTWKQVYTVYQNRRTFAVERYLARVQFDALLKWRIHLRTKLKILKQAKVVEKYFLQRRSINQWRIKLEDRRRLKKLKEVEARKLEKYARIWIQKSREQRYFRLAERQITDKISMRITGNALRHWTNRVIEIKLRELEVGQKNSNILLTFAFKKWKMICLRHVEDLSLMESHLDIKRSENIRRMFYRWLAAARARRRKRVTLREKEAEFDRASVAAAWDKWRDRFMDEKMRPIAYQVAVQSQKNLMFRAFGLWHSKTKSLPAIKFYTSRTKTKFWEAWRASMPQALQAKKARETYSHSVLSKFLEKWNQAYKTKRHLKEIARARYLRLPSVSPGRTNSTPKPPPAPVPRATRTPFPRRNIRPETDDDESDAGPSRPPSRPAAFNTRPGIASLLTTRPRAEAVVLSRPKLSSRGAREPSPTRSRTSVLDTEEPQSPQRPRFTARRNPSPARSKSSYGGAARDPSPTRPVRPLTASSSSRAEPERSRLWIEMKEARRRSRPPTERSRSPEAFS</sequence>